<dbReference type="PANTHER" id="PTHR46320:SF1">
    <property type="entry name" value="GLYCEROPHOSPHODIESTER PHOSPHODIESTERASE 1"/>
    <property type="match status" value="1"/>
</dbReference>
<gene>
    <name evidence="3" type="ORF">AAFP95_07565</name>
</gene>
<dbReference type="Pfam" id="PF16387">
    <property type="entry name" value="DUF4996"/>
    <property type="match status" value="1"/>
</dbReference>
<keyword evidence="1" id="KW-0732">Signal</keyword>
<dbReference type="InterPro" id="IPR017946">
    <property type="entry name" value="PLC-like_Pdiesterase_TIM-brl"/>
</dbReference>
<dbReference type="GO" id="GO:0008889">
    <property type="term" value="F:glycerophosphodiester phosphodiesterase activity"/>
    <property type="evidence" value="ECO:0007669"/>
    <property type="project" value="TreeGrafter"/>
</dbReference>
<dbReference type="InterPro" id="IPR032160">
    <property type="entry name" value="DUF4996"/>
</dbReference>
<dbReference type="InterPro" id="IPR030395">
    <property type="entry name" value="GP_PDE_dom"/>
</dbReference>
<dbReference type="GO" id="GO:0005886">
    <property type="term" value="C:plasma membrane"/>
    <property type="evidence" value="ECO:0007669"/>
    <property type="project" value="TreeGrafter"/>
</dbReference>
<dbReference type="Proteomes" id="UP001463665">
    <property type="component" value="Chromosome"/>
</dbReference>
<dbReference type="EMBL" id="CP154834">
    <property type="protein sequence ID" value="XAO75720.1"/>
    <property type="molecule type" value="Genomic_DNA"/>
</dbReference>
<proteinExistence type="predicted"/>
<evidence type="ECO:0000259" key="2">
    <source>
        <dbReference type="PROSITE" id="PS51704"/>
    </source>
</evidence>
<dbReference type="CDD" id="cd08566">
    <property type="entry name" value="GDPD_AtGDE_like"/>
    <property type="match status" value="1"/>
</dbReference>
<evidence type="ECO:0000256" key="1">
    <source>
        <dbReference type="SAM" id="SignalP"/>
    </source>
</evidence>
<dbReference type="Gene3D" id="3.20.20.190">
    <property type="entry name" value="Phosphatidylinositol (PI) phosphodiesterase"/>
    <property type="match status" value="1"/>
</dbReference>
<reference evidence="3 4" key="1">
    <citation type="submission" date="2024-04" db="EMBL/GenBank/DDBJ databases">
        <title>Genome sequencing and assembly of rice foliar adapted Chryseobacterium endophyticum OsEnb-ALM-A6.</title>
        <authorList>
            <person name="Kumar S."/>
            <person name="Javed M."/>
            <person name="Chouhan V."/>
            <person name="Charishma K."/>
            <person name="Patel A."/>
            <person name="Kumar M."/>
            <person name="Sahu K.P."/>
            <person name="Kumar A."/>
        </authorList>
    </citation>
    <scope>NUCLEOTIDE SEQUENCE [LARGE SCALE GENOMIC DNA]</scope>
    <source>
        <strain evidence="3 4">OsEnb-ALM-A6</strain>
    </source>
</reference>
<sequence>MKTKFLSLLIFISGIVTAQKTVSLSRFPDDKIMVVAHRADWREAPENSAWAVRKAIEKGIDMVEVDVALTKDSVLVLMHDKTIDRTTTGTGKPGDYTLAELRKFFLKDGLGSTTQMKVPTLEEILDITQNKILINLDKGFDYISIVYPLLKKRKMLDQVLFKGIETYKEFDRKYGTIKNDIHFMPIIRLNVKEGWQKINEYTDHYKIYGFEFTVGNTEENMIDFSKVRAKGCKVWVNALWPHHNAGHNDDLVLENPDAYEWFLKNHINIIQTDRPKELIGFLKKGIFITDFIIFSILSKLNRRSQRLCRFLYCL</sequence>
<keyword evidence="4" id="KW-1185">Reference proteome</keyword>
<dbReference type="PROSITE" id="PS51704">
    <property type="entry name" value="GP_PDE"/>
    <property type="match status" value="1"/>
</dbReference>
<dbReference type="GO" id="GO:0070291">
    <property type="term" value="P:N-acylethanolamine metabolic process"/>
    <property type="evidence" value="ECO:0007669"/>
    <property type="project" value="TreeGrafter"/>
</dbReference>
<evidence type="ECO:0000313" key="3">
    <source>
        <dbReference type="EMBL" id="XAO75720.1"/>
    </source>
</evidence>
<feature type="chain" id="PRO_5043862439" evidence="1">
    <location>
        <begin position="19"/>
        <end position="314"/>
    </location>
</feature>
<dbReference type="PANTHER" id="PTHR46320">
    <property type="entry name" value="GLYCEROPHOSPHODIESTER PHOSPHODIESTERASE 1"/>
    <property type="match status" value="1"/>
</dbReference>
<feature type="signal peptide" evidence="1">
    <location>
        <begin position="1"/>
        <end position="18"/>
    </location>
</feature>
<organism evidence="3 4">
    <name type="scientific">Chryseobacterium endophyticum</name>
    <dbReference type="NCBI Taxonomy" id="1854762"/>
    <lineage>
        <taxon>Bacteria</taxon>
        <taxon>Pseudomonadati</taxon>
        <taxon>Bacteroidota</taxon>
        <taxon>Flavobacteriia</taxon>
        <taxon>Flavobacteriales</taxon>
        <taxon>Weeksellaceae</taxon>
        <taxon>Chryseobacterium group</taxon>
        <taxon>Chryseobacterium</taxon>
    </lineage>
</organism>
<evidence type="ECO:0000313" key="4">
    <source>
        <dbReference type="Proteomes" id="UP001463665"/>
    </source>
</evidence>
<dbReference type="AlphaFoldDB" id="A0AAU6WSN5"/>
<dbReference type="GO" id="GO:0006644">
    <property type="term" value="P:phospholipid metabolic process"/>
    <property type="evidence" value="ECO:0007669"/>
    <property type="project" value="TreeGrafter"/>
</dbReference>
<dbReference type="GO" id="GO:0006580">
    <property type="term" value="P:ethanolamine metabolic process"/>
    <property type="evidence" value="ECO:0007669"/>
    <property type="project" value="TreeGrafter"/>
</dbReference>
<name>A0AAU6WSN5_9FLAO</name>
<dbReference type="Pfam" id="PF03009">
    <property type="entry name" value="GDPD"/>
    <property type="match status" value="1"/>
</dbReference>
<accession>A0AAU6WSN5</accession>
<protein>
    <submittedName>
        <fullName evidence="3">Glycerophosphodiester phosphodiesterase family protein</fullName>
    </submittedName>
</protein>
<feature type="domain" description="GP-PDE" evidence="2">
    <location>
        <begin position="32"/>
        <end position="282"/>
    </location>
</feature>
<dbReference type="SUPFAM" id="SSF51695">
    <property type="entry name" value="PLC-like phosphodiesterases"/>
    <property type="match status" value="1"/>
</dbReference>
<dbReference type="RefSeq" id="WP_345767315.1">
    <property type="nucleotide sequence ID" value="NZ_CP154834.1"/>
</dbReference>